<keyword evidence="4" id="KW-1185">Reference proteome</keyword>
<feature type="domain" description="Transposable element P transposase-like RNase H" evidence="1">
    <location>
        <begin position="1"/>
        <end position="107"/>
    </location>
</feature>
<protein>
    <recommendedName>
        <fullName evidence="5">Transposable element P transposase</fullName>
    </recommendedName>
</protein>
<evidence type="ECO:0000313" key="3">
    <source>
        <dbReference type="EMBL" id="KAG8231969.1"/>
    </source>
</evidence>
<reference evidence="3" key="1">
    <citation type="submission" date="2013-04" db="EMBL/GenBank/DDBJ databases">
        <authorList>
            <person name="Qu J."/>
            <person name="Murali S.C."/>
            <person name="Bandaranaike D."/>
            <person name="Bellair M."/>
            <person name="Blankenburg K."/>
            <person name="Chao H."/>
            <person name="Dinh H."/>
            <person name="Doddapaneni H."/>
            <person name="Downs B."/>
            <person name="Dugan-Rocha S."/>
            <person name="Elkadiri S."/>
            <person name="Gnanaolivu R.D."/>
            <person name="Hernandez B."/>
            <person name="Javaid M."/>
            <person name="Jayaseelan J.C."/>
            <person name="Lee S."/>
            <person name="Li M."/>
            <person name="Ming W."/>
            <person name="Munidasa M."/>
            <person name="Muniz J."/>
            <person name="Nguyen L."/>
            <person name="Ongeri F."/>
            <person name="Osuji N."/>
            <person name="Pu L.-L."/>
            <person name="Puazo M."/>
            <person name="Qu C."/>
            <person name="Quiroz J."/>
            <person name="Raj R."/>
            <person name="Weissenberger G."/>
            <person name="Xin Y."/>
            <person name="Zou X."/>
            <person name="Han Y."/>
            <person name="Richards S."/>
            <person name="Worley K."/>
            <person name="Muzny D."/>
            <person name="Gibbs R."/>
        </authorList>
    </citation>
    <scope>NUCLEOTIDE SEQUENCE</scope>
    <source>
        <strain evidence="3">Sampled in the wild</strain>
    </source>
</reference>
<name>A0A8K0KB87_LADFU</name>
<evidence type="ECO:0000313" key="4">
    <source>
        <dbReference type="Proteomes" id="UP000792457"/>
    </source>
</evidence>
<feature type="domain" description="Transposable element P transposase-like RNase H C-terminal" evidence="2">
    <location>
        <begin position="312"/>
        <end position="342"/>
    </location>
</feature>
<dbReference type="InterPro" id="IPR048367">
    <property type="entry name" value="TNP-like_RNaseH_C"/>
</dbReference>
<dbReference type="AlphaFoldDB" id="A0A8K0KB87"/>
<organism evidence="3 4">
    <name type="scientific">Ladona fulva</name>
    <name type="common">Scarce chaser dragonfly</name>
    <name type="synonym">Libellula fulva</name>
    <dbReference type="NCBI Taxonomy" id="123851"/>
    <lineage>
        <taxon>Eukaryota</taxon>
        <taxon>Metazoa</taxon>
        <taxon>Ecdysozoa</taxon>
        <taxon>Arthropoda</taxon>
        <taxon>Hexapoda</taxon>
        <taxon>Insecta</taxon>
        <taxon>Pterygota</taxon>
        <taxon>Palaeoptera</taxon>
        <taxon>Odonata</taxon>
        <taxon>Epiprocta</taxon>
        <taxon>Anisoptera</taxon>
        <taxon>Libelluloidea</taxon>
        <taxon>Libellulidae</taxon>
        <taxon>Ladona</taxon>
    </lineage>
</organism>
<dbReference type="Pfam" id="PF21787">
    <property type="entry name" value="TNP-like_RNaseH_N"/>
    <property type="match status" value="1"/>
</dbReference>
<evidence type="ECO:0000259" key="2">
    <source>
        <dbReference type="Pfam" id="PF21789"/>
    </source>
</evidence>
<dbReference type="Pfam" id="PF21789">
    <property type="entry name" value="TNP-like_RNaseH_C"/>
    <property type="match status" value="1"/>
</dbReference>
<reference evidence="3" key="2">
    <citation type="submission" date="2017-10" db="EMBL/GenBank/DDBJ databases">
        <title>Ladona fulva Genome sequencing and assembly.</title>
        <authorList>
            <person name="Murali S."/>
            <person name="Richards S."/>
            <person name="Bandaranaike D."/>
            <person name="Bellair M."/>
            <person name="Blankenburg K."/>
            <person name="Chao H."/>
            <person name="Dinh H."/>
            <person name="Doddapaneni H."/>
            <person name="Dugan-Rocha S."/>
            <person name="Elkadiri S."/>
            <person name="Gnanaolivu R."/>
            <person name="Hernandez B."/>
            <person name="Skinner E."/>
            <person name="Javaid M."/>
            <person name="Lee S."/>
            <person name="Li M."/>
            <person name="Ming W."/>
            <person name="Munidasa M."/>
            <person name="Muniz J."/>
            <person name="Nguyen L."/>
            <person name="Hughes D."/>
            <person name="Osuji N."/>
            <person name="Pu L.-L."/>
            <person name="Puazo M."/>
            <person name="Qu C."/>
            <person name="Quiroz J."/>
            <person name="Raj R."/>
            <person name="Weissenberger G."/>
            <person name="Xin Y."/>
            <person name="Zou X."/>
            <person name="Han Y."/>
            <person name="Worley K."/>
            <person name="Muzny D."/>
            <person name="Gibbs R."/>
        </authorList>
    </citation>
    <scope>NUCLEOTIDE SEQUENCE</scope>
    <source>
        <strain evidence="3">Sampled in the wild</strain>
    </source>
</reference>
<dbReference type="Proteomes" id="UP000792457">
    <property type="component" value="Unassembled WGS sequence"/>
</dbReference>
<sequence>MIFDEMSIREHVQYECKGDKFLGLENLGSARGVTTALAKQALVFMVRGIVTSWKQPVAFYFTRDTMPSDVLVYILAEVLQQCYAAGLTVLSTVCDMAAKNVKPLRIMGATEKRPYLLFQEKKVVMSPISSNVRGICCIETHFYKLSERHLDPKGPDAMKVSLAAQILSHRMALCLTSCISSRKVFRFSNLVPMFFFSEVIPPSAIGTATVCGEMNKLFDSLNRVGRQPQGAKGMRRAICIDEEDLHLQFWSSTLQFFEGWRYYRRKFFGGNYINELFEPPSHRGWLQKIRGVIELWDILKSFNVSVLQLKWFNQNALENLFGLIRYNCGSNRNPTAMQFIAALKTCLLNGLVKRDLQHGNCEIDESEFMLNLREFVTQPTYNAIAPELKRKLSFAKVQCKGSVYCVASMTSTIAINLFQGGVQFKFDGVTLHPTEDFLKLVGNVATVTELVLNESAGTTGIKSRVLAKINSEINHEWVRNGCSRLP</sequence>
<evidence type="ECO:0008006" key="5">
    <source>
        <dbReference type="Google" id="ProtNLM"/>
    </source>
</evidence>
<comment type="caution">
    <text evidence="3">The sequence shown here is derived from an EMBL/GenBank/DDBJ whole genome shotgun (WGS) entry which is preliminary data.</text>
</comment>
<gene>
    <name evidence="3" type="ORF">J437_LFUL008890</name>
</gene>
<dbReference type="InterPro" id="IPR048365">
    <property type="entry name" value="TNP-like_RNaseH_N"/>
</dbReference>
<dbReference type="EMBL" id="KZ308584">
    <property type="protein sequence ID" value="KAG8231969.1"/>
    <property type="molecule type" value="Genomic_DNA"/>
</dbReference>
<evidence type="ECO:0000259" key="1">
    <source>
        <dbReference type="Pfam" id="PF21787"/>
    </source>
</evidence>
<proteinExistence type="predicted"/>
<accession>A0A8K0KB87</accession>
<dbReference type="OrthoDB" id="8192384at2759"/>